<name>A0ABU8H487_9SPHN</name>
<evidence type="ECO:0000313" key="1">
    <source>
        <dbReference type="EMBL" id="MEI5687815.1"/>
    </source>
</evidence>
<accession>A0ABU8H487</accession>
<organism evidence="1 2">
    <name type="scientific">Sphingomonas kyungheensis</name>
    <dbReference type="NCBI Taxonomy" id="1069987"/>
    <lineage>
        <taxon>Bacteria</taxon>
        <taxon>Pseudomonadati</taxon>
        <taxon>Pseudomonadota</taxon>
        <taxon>Alphaproteobacteria</taxon>
        <taxon>Sphingomonadales</taxon>
        <taxon>Sphingomonadaceae</taxon>
        <taxon>Sphingomonas</taxon>
    </lineage>
</organism>
<protein>
    <submittedName>
        <fullName evidence="1">Glycosyltransferase</fullName>
    </submittedName>
</protein>
<gene>
    <name evidence="1" type="ORF">V8201_12065</name>
</gene>
<proteinExistence type="predicted"/>
<dbReference type="EMBL" id="JBBBDM010000005">
    <property type="protein sequence ID" value="MEI5687815.1"/>
    <property type="molecule type" value="Genomic_DNA"/>
</dbReference>
<dbReference type="SUPFAM" id="SSF53448">
    <property type="entry name" value="Nucleotide-diphospho-sugar transferases"/>
    <property type="match status" value="1"/>
</dbReference>
<dbReference type="RefSeq" id="WP_336545447.1">
    <property type="nucleotide sequence ID" value="NZ_JBBBDM010000005.1"/>
</dbReference>
<dbReference type="Pfam" id="PF01501">
    <property type="entry name" value="Glyco_transf_8"/>
    <property type="match status" value="1"/>
</dbReference>
<keyword evidence="2" id="KW-1185">Reference proteome</keyword>
<comment type="caution">
    <text evidence="1">The sequence shown here is derived from an EMBL/GenBank/DDBJ whole genome shotgun (WGS) entry which is preliminary data.</text>
</comment>
<evidence type="ECO:0000313" key="2">
    <source>
        <dbReference type="Proteomes" id="UP001367771"/>
    </source>
</evidence>
<dbReference type="Proteomes" id="UP001367771">
    <property type="component" value="Unassembled WGS sequence"/>
</dbReference>
<reference evidence="1 2" key="1">
    <citation type="journal article" date="2013" name="Int. J. Syst. Evol. Microbiol.">
        <title>Sphingomonas kyungheensis sp. nov., a bacterium with ginsenoside-converting activity isolated from soil of a ginseng field.</title>
        <authorList>
            <person name="Son H.M."/>
            <person name="Yang J.E."/>
            <person name="Park Y."/>
            <person name="Han C.K."/>
            <person name="Kim S.G."/>
            <person name="Kook M."/>
            <person name="Yi T.H."/>
        </authorList>
    </citation>
    <scope>NUCLEOTIDE SEQUENCE [LARGE SCALE GENOMIC DNA]</scope>
    <source>
        <strain evidence="1 2">LMG 26582</strain>
    </source>
</reference>
<sequence length="327" mass="36609">MSDRRHRLVFFSTDRGFLVPTIVAAEQITRQADVMAIADVMIMLIDIAPEQGAALQAAFPKIAFRHISKDGFALPDGAVFNETHVPKAALARLSSSRYIDSQYKHIVYIDGDVQIVGSILPLVSHDVGEGHILAGPDAAEMWWSEAGGSATGERHYVRGLGISDPRLYFNSGVLAATRETWAAFGVQALQFMRDRSAICRYHDQSALNAITPRAKREFLSPRYNFNRWYGLLGLRERMNPAIIHFTGAQKPWADKYPSYNGEFKDAYTTLVARHPVLAPYWETTSGRAGPGLDQPPRLGLGWALPWRVPLRRKRALRSFRRTPYSVA</sequence>
<dbReference type="InterPro" id="IPR002495">
    <property type="entry name" value="Glyco_trans_8"/>
</dbReference>
<dbReference type="InterPro" id="IPR029044">
    <property type="entry name" value="Nucleotide-diphossugar_trans"/>
</dbReference>
<dbReference type="Gene3D" id="3.90.550.10">
    <property type="entry name" value="Spore Coat Polysaccharide Biosynthesis Protein SpsA, Chain A"/>
    <property type="match status" value="1"/>
</dbReference>